<reference evidence="1 2" key="1">
    <citation type="journal article" date="2006" name="Science">
        <title>The genome of black cottonwood, Populus trichocarpa (Torr. &amp; Gray).</title>
        <authorList>
            <person name="Tuskan G.A."/>
            <person name="Difazio S."/>
            <person name="Jansson S."/>
            <person name="Bohlmann J."/>
            <person name="Grigoriev I."/>
            <person name="Hellsten U."/>
            <person name="Putnam N."/>
            <person name="Ralph S."/>
            <person name="Rombauts S."/>
            <person name="Salamov A."/>
            <person name="Schein J."/>
            <person name="Sterck L."/>
            <person name="Aerts A."/>
            <person name="Bhalerao R.R."/>
            <person name="Bhalerao R.P."/>
            <person name="Blaudez D."/>
            <person name="Boerjan W."/>
            <person name="Brun A."/>
            <person name="Brunner A."/>
            <person name="Busov V."/>
            <person name="Campbell M."/>
            <person name="Carlson J."/>
            <person name="Chalot M."/>
            <person name="Chapman J."/>
            <person name="Chen G.L."/>
            <person name="Cooper D."/>
            <person name="Coutinho P.M."/>
            <person name="Couturier J."/>
            <person name="Covert S."/>
            <person name="Cronk Q."/>
            <person name="Cunningham R."/>
            <person name="Davis J."/>
            <person name="Degroeve S."/>
            <person name="Dejardin A."/>
            <person name="Depamphilis C."/>
            <person name="Detter J."/>
            <person name="Dirks B."/>
            <person name="Dubchak I."/>
            <person name="Duplessis S."/>
            <person name="Ehlting J."/>
            <person name="Ellis B."/>
            <person name="Gendler K."/>
            <person name="Goodstein D."/>
            <person name="Gribskov M."/>
            <person name="Grimwood J."/>
            <person name="Groover A."/>
            <person name="Gunter L."/>
            <person name="Hamberger B."/>
            <person name="Heinze B."/>
            <person name="Helariutta Y."/>
            <person name="Henrissat B."/>
            <person name="Holligan D."/>
            <person name="Holt R."/>
            <person name="Huang W."/>
            <person name="Islam-Faridi N."/>
            <person name="Jones S."/>
            <person name="Jones-Rhoades M."/>
            <person name="Jorgensen R."/>
            <person name="Joshi C."/>
            <person name="Kangasjarvi J."/>
            <person name="Karlsson J."/>
            <person name="Kelleher C."/>
            <person name="Kirkpatrick R."/>
            <person name="Kirst M."/>
            <person name="Kohler A."/>
            <person name="Kalluri U."/>
            <person name="Larimer F."/>
            <person name="Leebens-Mack J."/>
            <person name="Leple J.C."/>
            <person name="Locascio P."/>
            <person name="Lou Y."/>
            <person name="Lucas S."/>
            <person name="Martin F."/>
            <person name="Montanini B."/>
            <person name="Napoli C."/>
            <person name="Nelson D.R."/>
            <person name="Nelson C."/>
            <person name="Nieminen K."/>
            <person name="Nilsson O."/>
            <person name="Pereda V."/>
            <person name="Peter G."/>
            <person name="Philippe R."/>
            <person name="Pilate G."/>
            <person name="Poliakov A."/>
            <person name="Razumovskaya J."/>
            <person name="Richardson P."/>
            <person name="Rinaldi C."/>
            <person name="Ritland K."/>
            <person name="Rouze P."/>
            <person name="Ryaboy D."/>
            <person name="Schmutz J."/>
            <person name="Schrader J."/>
            <person name="Segerman B."/>
            <person name="Shin H."/>
            <person name="Siddiqui A."/>
            <person name="Sterky F."/>
            <person name="Terry A."/>
            <person name="Tsai C.J."/>
            <person name="Uberbacher E."/>
            <person name="Unneberg P."/>
            <person name="Vahala J."/>
            <person name="Wall K."/>
            <person name="Wessler S."/>
            <person name="Yang G."/>
            <person name="Yin T."/>
            <person name="Douglas C."/>
            <person name="Marra M."/>
            <person name="Sandberg G."/>
            <person name="Van de Peer Y."/>
            <person name="Rokhsar D."/>
        </authorList>
    </citation>
    <scope>NUCLEOTIDE SEQUENCE [LARGE SCALE GENOMIC DNA]</scope>
    <source>
        <strain evidence="2">cv. Nisqually</strain>
    </source>
</reference>
<comment type="caution">
    <text evidence="1">The sequence shown here is derived from an EMBL/GenBank/DDBJ whole genome shotgun (WGS) entry which is preliminary data.</text>
</comment>
<evidence type="ECO:0000313" key="2">
    <source>
        <dbReference type="Proteomes" id="UP000006729"/>
    </source>
</evidence>
<gene>
    <name evidence="1" type="ORF">POPTR_008G085751v4</name>
</gene>
<evidence type="ECO:0000313" key="1">
    <source>
        <dbReference type="EMBL" id="KAI9389740.1"/>
    </source>
</evidence>
<organism evidence="1 2">
    <name type="scientific">Populus trichocarpa</name>
    <name type="common">Western balsam poplar</name>
    <name type="synonym">Populus balsamifera subsp. trichocarpa</name>
    <dbReference type="NCBI Taxonomy" id="3694"/>
    <lineage>
        <taxon>Eukaryota</taxon>
        <taxon>Viridiplantae</taxon>
        <taxon>Streptophyta</taxon>
        <taxon>Embryophyta</taxon>
        <taxon>Tracheophyta</taxon>
        <taxon>Spermatophyta</taxon>
        <taxon>Magnoliopsida</taxon>
        <taxon>eudicotyledons</taxon>
        <taxon>Gunneridae</taxon>
        <taxon>Pentapetalae</taxon>
        <taxon>rosids</taxon>
        <taxon>fabids</taxon>
        <taxon>Malpighiales</taxon>
        <taxon>Salicaceae</taxon>
        <taxon>Saliceae</taxon>
        <taxon>Populus</taxon>
    </lineage>
</organism>
<dbReference type="EMBL" id="CM009297">
    <property type="protein sequence ID" value="KAI9389740.1"/>
    <property type="molecule type" value="Genomic_DNA"/>
</dbReference>
<name>A0ACC0SKG9_POPTR</name>
<protein>
    <submittedName>
        <fullName evidence="1">Uncharacterized protein</fullName>
    </submittedName>
</protein>
<proteinExistence type="predicted"/>
<keyword evidence="2" id="KW-1185">Reference proteome</keyword>
<accession>A0ACC0SKG9</accession>
<dbReference type="Proteomes" id="UP000006729">
    <property type="component" value="Chromosome 8"/>
</dbReference>
<sequence length="90" mass="10086">MVDNSTADVETKLQGSGSWKPGKDVQLIHTPGHTEVSCWIFCLLVLLIHTLCLVKGIWGEEKEWGKGASVRLWTHLVGREEMKGLIFLNL</sequence>